<comment type="caution">
    <text evidence="1">The sequence shown here is derived from an EMBL/GenBank/DDBJ whole genome shotgun (WGS) entry which is preliminary data.</text>
</comment>
<dbReference type="EMBL" id="JAPYYP010000011">
    <property type="protein sequence ID" value="MDA5108867.1"/>
    <property type="molecule type" value="Genomic_DNA"/>
</dbReference>
<name>A0A9X3TQY2_9BACL</name>
<dbReference type="AlphaFoldDB" id="A0A9X3TQY2"/>
<protein>
    <submittedName>
        <fullName evidence="1">Uncharacterized protein</fullName>
    </submittedName>
</protein>
<evidence type="ECO:0000313" key="1">
    <source>
        <dbReference type="EMBL" id="MDA5108867.1"/>
    </source>
</evidence>
<keyword evidence="2" id="KW-1185">Reference proteome</keyword>
<gene>
    <name evidence="1" type="ORF">O3V59_10895</name>
</gene>
<organism evidence="1 2">
    <name type="scientific">Brevibacillus thermoruber</name>
    <dbReference type="NCBI Taxonomy" id="33942"/>
    <lineage>
        <taxon>Bacteria</taxon>
        <taxon>Bacillati</taxon>
        <taxon>Bacillota</taxon>
        <taxon>Bacilli</taxon>
        <taxon>Bacillales</taxon>
        <taxon>Paenibacillaceae</taxon>
        <taxon>Brevibacillus</taxon>
    </lineage>
</organism>
<sequence>MSSKGVTVLVQVSEKPLPDALVRELAAIGISVAPAENRGRTAAGACGFLVAGESDAARLSAGLAEWDRPGLLLVYGDRVANTAAEVLAAQYPGWEVVRLYRFAGGERALVGGDPNSPWTRILCRQLAEHDVIAMVCGMREAEEVIRQLPRYLAWKERFYLRLGESCDRRGVRLQTVARALGMDSRVGQGWLDPQQNDRAALRRWLVRQCRFVMSKTNVRRVALWGPTSLWQQMPPGWLADKEVRLYIPRDEQIPNGESTAGERCATWQSALAEADLLVVASPDPDLMELPLSELIRQMRQPIVVDACACFPLPEAEALPMIYRTIGEKTNVWEWSGL</sequence>
<dbReference type="RefSeq" id="WP_271140101.1">
    <property type="nucleotide sequence ID" value="NZ_JAPYYP010000011.1"/>
</dbReference>
<evidence type="ECO:0000313" key="2">
    <source>
        <dbReference type="Proteomes" id="UP001151071"/>
    </source>
</evidence>
<accession>A0A9X3TQY2</accession>
<proteinExistence type="predicted"/>
<dbReference type="Gene3D" id="3.40.50.720">
    <property type="entry name" value="NAD(P)-binding Rossmann-like Domain"/>
    <property type="match status" value="1"/>
</dbReference>
<reference evidence="1" key="1">
    <citation type="submission" date="2022-12" db="EMBL/GenBank/DDBJ databases">
        <title>Draft genome sequence of the thermophilic strain Brevibacillus thermoruber HT42, isolated from Los Humeros, Puebla, Mexico, with biotechnological potential.</title>
        <authorList>
            <person name="Lara Sanchez J."/>
            <person name="Solis Palacios R."/>
            <person name="Bustos Baena A.S."/>
            <person name="Ruz Baez A.E."/>
            <person name="Espinosa Luna G."/>
            <person name="Oliart Ros R.M."/>
        </authorList>
    </citation>
    <scope>NUCLEOTIDE SEQUENCE</scope>
    <source>
        <strain evidence="1">HT42</strain>
    </source>
</reference>
<dbReference type="Proteomes" id="UP001151071">
    <property type="component" value="Unassembled WGS sequence"/>
</dbReference>